<organism evidence="3 4">
    <name type="scientific">Hymenobacter nitidus</name>
    <dbReference type="NCBI Taxonomy" id="2880929"/>
    <lineage>
        <taxon>Bacteria</taxon>
        <taxon>Pseudomonadati</taxon>
        <taxon>Bacteroidota</taxon>
        <taxon>Cytophagia</taxon>
        <taxon>Cytophagales</taxon>
        <taxon>Hymenobacteraceae</taxon>
        <taxon>Hymenobacter</taxon>
    </lineage>
</organism>
<sequence length="639" mass="69563">MLHVSVLSPFTDKARQEQFEAVRAALAAEPNQPTTLLLGNWPLDEGEVLDAVVLRPHLITILLLEPRGGQLSIRDFAHAAWQLGGAPLTGKAEADNPFQQFVQQKAALAQLLTPYLPAGQANLNFISGLLLFGEAVVFGVEVEERMSAVPAANNFQLLADPSRFTRRLAQLATPEIDLTAADLEQLAAEIAPAETGSPDAPEAFDPEVDELPDAPPAPATATSFLQQKAAWLWRWLGAEDVDDLDNAPYGYAETALAARNQEKQELERVQAAMQKELAAQLRAMEAREAEREKSIAQLREQLAAAPPVAPEAALLQERLALESREKDALDVAIQASRAESEARNRELDAKIQQLEQLMQRLQNSPAPAAAAPVGAPGPVVAAAPPGPTAAATNLGPARPTTPWDFRKLRAWRRRLPRLAALGTGVVALVLVIGGVRSLLAGPPTRFEQNGQWGLLAANGDTLVPARYSAIGDFHEERAVVERAGAFGFIDEDGQEILPPTYDALNPYSGDYARVRIGDTYTFIDKEGQEFSQYYYNALDFAEGHAAVLDYRGWFYITGPEVPAEAPKLFREAYTFRGGLARVRLADGYTFISKDYLTSTKPDTKPFGRYSSASDFTDGKARVTQDGRTFYIDEDGDPVN</sequence>
<dbReference type="EMBL" id="JAJADQ010000001">
    <property type="protein sequence ID" value="MCB2376550.1"/>
    <property type="molecule type" value="Genomic_DNA"/>
</dbReference>
<comment type="caution">
    <text evidence="3">The sequence shown here is derived from an EMBL/GenBank/DDBJ whole genome shotgun (WGS) entry which is preliminary data.</text>
</comment>
<evidence type="ECO:0000256" key="2">
    <source>
        <dbReference type="SAM" id="Phobius"/>
    </source>
</evidence>
<feature type="transmembrane region" description="Helical" evidence="2">
    <location>
        <begin position="418"/>
        <end position="439"/>
    </location>
</feature>
<keyword evidence="2" id="KW-0812">Transmembrane</keyword>
<keyword evidence="2" id="KW-0472">Membrane</keyword>
<dbReference type="Proteomes" id="UP001165297">
    <property type="component" value="Unassembled WGS sequence"/>
</dbReference>
<feature type="coiled-coil region" evidence="1">
    <location>
        <begin position="337"/>
        <end position="364"/>
    </location>
</feature>
<evidence type="ECO:0000313" key="3">
    <source>
        <dbReference type="EMBL" id="MCB2376550.1"/>
    </source>
</evidence>
<dbReference type="PANTHER" id="PTHR37841">
    <property type="entry name" value="GLR2918 PROTEIN"/>
    <property type="match status" value="1"/>
</dbReference>
<proteinExistence type="predicted"/>
<dbReference type="InterPro" id="IPR032774">
    <property type="entry name" value="WG_beta_rep"/>
</dbReference>
<dbReference type="RefSeq" id="WP_226182579.1">
    <property type="nucleotide sequence ID" value="NZ_JAJADQ010000001.1"/>
</dbReference>
<keyword evidence="1" id="KW-0175">Coiled coil</keyword>
<reference evidence="3" key="1">
    <citation type="submission" date="2021-10" db="EMBL/GenBank/DDBJ databases">
        <authorList>
            <person name="Dean J.D."/>
            <person name="Kim M.K."/>
            <person name="Newey C.N."/>
            <person name="Stoker T.S."/>
            <person name="Thompson D.W."/>
            <person name="Grose J.H."/>
        </authorList>
    </citation>
    <scope>NUCLEOTIDE SEQUENCE</scope>
    <source>
        <strain evidence="3">BT635</strain>
    </source>
</reference>
<protein>
    <submittedName>
        <fullName evidence="3">WG repeat-containing protein</fullName>
    </submittedName>
</protein>
<keyword evidence="4" id="KW-1185">Reference proteome</keyword>
<accession>A0ABS8ABE2</accession>
<name>A0ABS8ABE2_9BACT</name>
<evidence type="ECO:0000313" key="4">
    <source>
        <dbReference type="Proteomes" id="UP001165297"/>
    </source>
</evidence>
<dbReference type="PANTHER" id="PTHR37841:SF1">
    <property type="entry name" value="DUF3298 DOMAIN-CONTAINING PROTEIN"/>
    <property type="match status" value="1"/>
</dbReference>
<evidence type="ECO:0000256" key="1">
    <source>
        <dbReference type="SAM" id="Coils"/>
    </source>
</evidence>
<feature type="coiled-coil region" evidence="1">
    <location>
        <begin position="252"/>
        <end position="301"/>
    </location>
</feature>
<dbReference type="Pfam" id="PF14903">
    <property type="entry name" value="WG_beta_rep"/>
    <property type="match status" value="3"/>
</dbReference>
<gene>
    <name evidence="3" type="ORF">LGH70_03090</name>
</gene>
<keyword evidence="2" id="KW-1133">Transmembrane helix</keyword>